<dbReference type="InterPro" id="IPR052939">
    <property type="entry name" value="23S_rRNA_MeTrnsfrase_RlmA"/>
</dbReference>
<dbReference type="Pfam" id="PF08241">
    <property type="entry name" value="Methyltransf_11"/>
    <property type="match status" value="1"/>
</dbReference>
<comment type="caution">
    <text evidence="2">The sequence shown here is derived from an EMBL/GenBank/DDBJ whole genome shotgun (WGS) entry which is preliminary data.</text>
</comment>
<keyword evidence="2" id="KW-0489">Methyltransferase</keyword>
<reference evidence="2 3" key="1">
    <citation type="submission" date="2021-03" db="EMBL/GenBank/DDBJ databases">
        <title>Sequencing the genomes of 1000 actinobacteria strains.</title>
        <authorList>
            <person name="Klenk H.-P."/>
        </authorList>
    </citation>
    <scope>NUCLEOTIDE SEQUENCE [LARGE SCALE GENOMIC DNA]</scope>
    <source>
        <strain evidence="2 3">DSM 45510</strain>
    </source>
</reference>
<name>A0ABS4Q2F2_9PSEU</name>
<protein>
    <submittedName>
        <fullName evidence="2">SAM-dependent methyltransferase</fullName>
    </submittedName>
</protein>
<evidence type="ECO:0000313" key="2">
    <source>
        <dbReference type="EMBL" id="MBP2185856.1"/>
    </source>
</evidence>
<dbReference type="InterPro" id="IPR013216">
    <property type="entry name" value="Methyltransf_11"/>
</dbReference>
<dbReference type="InterPro" id="IPR029063">
    <property type="entry name" value="SAM-dependent_MTases_sf"/>
</dbReference>
<feature type="domain" description="Methyltransferase type 11" evidence="1">
    <location>
        <begin position="57"/>
        <end position="144"/>
    </location>
</feature>
<dbReference type="PANTHER" id="PTHR43460:SF1">
    <property type="entry name" value="METHYLTRANSFERASE TYPE 11 DOMAIN-CONTAINING PROTEIN"/>
    <property type="match status" value="1"/>
</dbReference>
<proteinExistence type="predicted"/>
<dbReference type="Proteomes" id="UP000741013">
    <property type="component" value="Unassembled WGS sequence"/>
</dbReference>
<gene>
    <name evidence="2" type="ORF">JOM49_007382</name>
</gene>
<evidence type="ECO:0000313" key="3">
    <source>
        <dbReference type="Proteomes" id="UP000741013"/>
    </source>
</evidence>
<keyword evidence="2" id="KW-0808">Transferase</keyword>
<keyword evidence="3" id="KW-1185">Reference proteome</keyword>
<evidence type="ECO:0000259" key="1">
    <source>
        <dbReference type="Pfam" id="PF08241"/>
    </source>
</evidence>
<dbReference type="PANTHER" id="PTHR43460">
    <property type="entry name" value="METHYLTRANSFERASE"/>
    <property type="match status" value="1"/>
</dbReference>
<dbReference type="Gene3D" id="3.40.50.150">
    <property type="entry name" value="Vaccinia Virus protein VP39"/>
    <property type="match status" value="1"/>
</dbReference>
<accession>A0ABS4Q2F2</accession>
<organism evidence="2 3">
    <name type="scientific">Amycolatopsis magusensis</name>
    <dbReference type="NCBI Taxonomy" id="882444"/>
    <lineage>
        <taxon>Bacteria</taxon>
        <taxon>Bacillati</taxon>
        <taxon>Actinomycetota</taxon>
        <taxon>Actinomycetes</taxon>
        <taxon>Pseudonocardiales</taxon>
        <taxon>Pseudonocardiaceae</taxon>
        <taxon>Amycolatopsis</taxon>
    </lineage>
</organism>
<dbReference type="EMBL" id="JAGGMS010000001">
    <property type="protein sequence ID" value="MBP2185856.1"/>
    <property type="molecule type" value="Genomic_DNA"/>
</dbReference>
<dbReference type="SUPFAM" id="SSF53335">
    <property type="entry name" value="S-adenosyl-L-methionine-dependent methyltransferases"/>
    <property type="match status" value="1"/>
</dbReference>
<sequence>MAAVDLDEFERLLAEGEAEPVEGWDFSWFDGRATEERPSWGYSRLLADRLSAAEIALDLQTGGGEVLAEAAGDGTRLVATEGWPPNAAIAAQCLRRLGGTVVLAAEDGLLPFRDRSFDLVTGRHLIVEPWPEIARVLRPGGTFLTQGVGSGTNRELYEFFLGPQRGDDRSDDAAADRAADKARAAGLEVLDVRHERLRVVFHDVGAVVYFLRKVVWTVPDFTVAKYRPRLAELHRKIVVEGSFVSHSRRYLIEARRVNGRS</sequence>
<dbReference type="GO" id="GO:0032259">
    <property type="term" value="P:methylation"/>
    <property type="evidence" value="ECO:0007669"/>
    <property type="project" value="UniProtKB-KW"/>
</dbReference>
<dbReference type="RefSeq" id="WP_308158998.1">
    <property type="nucleotide sequence ID" value="NZ_JAGGMS010000001.1"/>
</dbReference>
<dbReference type="GO" id="GO:0008168">
    <property type="term" value="F:methyltransferase activity"/>
    <property type="evidence" value="ECO:0007669"/>
    <property type="project" value="UniProtKB-KW"/>
</dbReference>